<evidence type="ECO:0000313" key="1">
    <source>
        <dbReference type="EMBL" id="GFY10489.1"/>
    </source>
</evidence>
<sequence length="97" mass="10675">MYFISYNDANDVTIAHHCKPSQKNIGTIAWTGIVAVIMVTLGHPSLPPTDLGQLDDEEASPFQEAAGLSKFENFINEVLDDAASIVNSTEEQRQKRI</sequence>
<keyword evidence="2" id="KW-1185">Reference proteome</keyword>
<dbReference type="Proteomes" id="UP000887159">
    <property type="component" value="Unassembled WGS sequence"/>
</dbReference>
<gene>
    <name evidence="1" type="ORF">TNCV_2565171</name>
</gene>
<organism evidence="1 2">
    <name type="scientific">Trichonephila clavipes</name>
    <name type="common">Golden silk orbweaver</name>
    <name type="synonym">Nephila clavipes</name>
    <dbReference type="NCBI Taxonomy" id="2585209"/>
    <lineage>
        <taxon>Eukaryota</taxon>
        <taxon>Metazoa</taxon>
        <taxon>Ecdysozoa</taxon>
        <taxon>Arthropoda</taxon>
        <taxon>Chelicerata</taxon>
        <taxon>Arachnida</taxon>
        <taxon>Araneae</taxon>
        <taxon>Araneomorphae</taxon>
        <taxon>Entelegynae</taxon>
        <taxon>Araneoidea</taxon>
        <taxon>Nephilidae</taxon>
        <taxon>Trichonephila</taxon>
    </lineage>
</organism>
<name>A0A8X6VF98_TRICX</name>
<evidence type="ECO:0000313" key="2">
    <source>
        <dbReference type="Proteomes" id="UP000887159"/>
    </source>
</evidence>
<dbReference type="EMBL" id="BMAU01021298">
    <property type="protein sequence ID" value="GFY10489.1"/>
    <property type="molecule type" value="Genomic_DNA"/>
</dbReference>
<dbReference type="AlphaFoldDB" id="A0A8X6VF98"/>
<proteinExistence type="predicted"/>
<protein>
    <submittedName>
        <fullName evidence="1">Uncharacterized protein</fullName>
    </submittedName>
</protein>
<comment type="caution">
    <text evidence="1">The sequence shown here is derived from an EMBL/GenBank/DDBJ whole genome shotgun (WGS) entry which is preliminary data.</text>
</comment>
<accession>A0A8X6VF98</accession>
<reference evidence="1" key="1">
    <citation type="submission" date="2020-08" db="EMBL/GenBank/DDBJ databases">
        <title>Multicomponent nature underlies the extraordinary mechanical properties of spider dragline silk.</title>
        <authorList>
            <person name="Kono N."/>
            <person name="Nakamura H."/>
            <person name="Mori M."/>
            <person name="Yoshida Y."/>
            <person name="Ohtoshi R."/>
            <person name="Malay A.D."/>
            <person name="Moran D.A.P."/>
            <person name="Tomita M."/>
            <person name="Numata K."/>
            <person name="Arakawa K."/>
        </authorList>
    </citation>
    <scope>NUCLEOTIDE SEQUENCE</scope>
</reference>